<keyword evidence="5 8" id="KW-0689">Ribosomal protein</keyword>
<evidence type="ECO:0000256" key="5">
    <source>
        <dbReference type="ARBA" id="ARBA00022980"/>
    </source>
</evidence>
<comment type="similarity">
    <text evidence="2">Belongs to the universal ribosomal protein uL24 family.</text>
</comment>
<dbReference type="RefSeq" id="YP_010139327.1">
    <property type="nucleotide sequence ID" value="NC_056910.1"/>
</dbReference>
<dbReference type="Pfam" id="PF00467">
    <property type="entry name" value="KOW"/>
    <property type="match status" value="1"/>
</dbReference>
<sequence length="95" mass="11080">MIYQKKHQKCHLKSGDFVFIQSGDNRGKIGKILSINKKKLKALVSFQNSSTVPLFIHISNLFFYDIVLSQFSRIGYTVQNNKKERYLKKQKILSN</sequence>
<proteinExistence type="inferred from homology"/>
<evidence type="ECO:0000256" key="6">
    <source>
        <dbReference type="ARBA" id="ARBA00023274"/>
    </source>
</evidence>
<comment type="subcellular location">
    <subcellularLocation>
        <location evidence="1">Plastid</location>
        <location evidence="1">Chloroplast</location>
    </subcellularLocation>
</comment>
<dbReference type="InterPro" id="IPR005824">
    <property type="entry name" value="KOW"/>
</dbReference>
<organism evidence="8">
    <name type="scientific">Poterioochromonas malhamensis</name>
    <dbReference type="NCBI Taxonomy" id="88167"/>
    <lineage>
        <taxon>Eukaryota</taxon>
        <taxon>Sar</taxon>
        <taxon>Stramenopiles</taxon>
        <taxon>Ochrophyta</taxon>
        <taxon>Synurophyceae</taxon>
        <taxon>Ochromonadales</taxon>
        <taxon>Ochromonadaceae</taxon>
        <taxon>Poterioochromonas</taxon>
    </lineage>
</organism>
<dbReference type="GO" id="GO:0003723">
    <property type="term" value="F:RNA binding"/>
    <property type="evidence" value="ECO:0007669"/>
    <property type="project" value="InterPro"/>
</dbReference>
<dbReference type="GO" id="GO:1990904">
    <property type="term" value="C:ribonucleoprotein complex"/>
    <property type="evidence" value="ECO:0007669"/>
    <property type="project" value="UniProtKB-KW"/>
</dbReference>
<dbReference type="SMART" id="SM00739">
    <property type="entry name" value="KOW"/>
    <property type="match status" value="1"/>
</dbReference>
<dbReference type="InterPro" id="IPR008991">
    <property type="entry name" value="Translation_prot_SH3-like_sf"/>
</dbReference>
<keyword evidence="3" id="KW-0150">Chloroplast</keyword>
<dbReference type="SUPFAM" id="SSF50104">
    <property type="entry name" value="Translation proteins SH3-like domain"/>
    <property type="match status" value="1"/>
</dbReference>
<evidence type="ECO:0000256" key="3">
    <source>
        <dbReference type="ARBA" id="ARBA00022528"/>
    </source>
</evidence>
<evidence type="ECO:0000256" key="1">
    <source>
        <dbReference type="ARBA" id="ARBA00004229"/>
    </source>
</evidence>
<accession>A0A7T7BW98</accession>
<reference evidence="8" key="1">
    <citation type="submission" date="2020-10" db="EMBL/GenBank/DDBJ databases">
        <title>Complete chloroplast genome of the Synurophyceae Poterioochromonas malhamensis (Pringsheim) R.A.Andersen 2017 from Van Lake in Eastern Anatolia.</title>
        <authorList>
            <person name="Gastineau R."/>
            <person name="Yilmaz E."/>
            <person name="Solak C.N."/>
            <person name="Lemieux C."/>
            <person name="Turmel M."/>
            <person name="Witkowski A."/>
        </authorList>
    </citation>
    <scope>NUCLEOTIDE SEQUENCE</scope>
    <source>
        <strain evidence="8">SZCZR2049</strain>
    </source>
</reference>
<keyword evidence="6" id="KW-0687">Ribonucleoprotein</keyword>
<keyword evidence="4 8" id="KW-0934">Plastid</keyword>
<protein>
    <submittedName>
        <fullName evidence="8">Ribosomal protein L24</fullName>
    </submittedName>
</protein>
<evidence type="ECO:0000256" key="2">
    <source>
        <dbReference type="ARBA" id="ARBA00010618"/>
    </source>
</evidence>
<dbReference type="AlphaFoldDB" id="A0A7T7BW98"/>
<dbReference type="InterPro" id="IPR041988">
    <property type="entry name" value="Ribosomal_uL24_KOW"/>
</dbReference>
<feature type="domain" description="KOW" evidence="7">
    <location>
        <begin position="11"/>
        <end position="38"/>
    </location>
</feature>
<geneLocation type="plastid" evidence="8"/>
<gene>
    <name evidence="8" type="primary">rpl24</name>
</gene>
<evidence type="ECO:0000256" key="4">
    <source>
        <dbReference type="ARBA" id="ARBA00022640"/>
    </source>
</evidence>
<dbReference type="GO" id="GO:0005840">
    <property type="term" value="C:ribosome"/>
    <property type="evidence" value="ECO:0007669"/>
    <property type="project" value="UniProtKB-KW"/>
</dbReference>
<dbReference type="GO" id="GO:0009507">
    <property type="term" value="C:chloroplast"/>
    <property type="evidence" value="ECO:0007669"/>
    <property type="project" value="UniProtKB-SubCell"/>
</dbReference>
<dbReference type="InterPro" id="IPR014722">
    <property type="entry name" value="Rib_uL2_dom2"/>
</dbReference>
<name>A0A7T7BW98_9STRA</name>
<dbReference type="EMBL" id="MW175522">
    <property type="protein sequence ID" value="QQK54993.1"/>
    <property type="molecule type" value="Genomic_DNA"/>
</dbReference>
<evidence type="ECO:0000313" key="8">
    <source>
        <dbReference type="EMBL" id="QQK54993.1"/>
    </source>
</evidence>
<dbReference type="CDD" id="cd06089">
    <property type="entry name" value="KOW_RPL26"/>
    <property type="match status" value="1"/>
</dbReference>
<dbReference type="GeneID" id="67132889"/>
<evidence type="ECO:0000259" key="7">
    <source>
        <dbReference type="SMART" id="SM00739"/>
    </source>
</evidence>
<dbReference type="Gene3D" id="2.30.30.30">
    <property type="match status" value="1"/>
</dbReference>